<dbReference type="InterPro" id="IPR034660">
    <property type="entry name" value="DinB/YfiT-like"/>
</dbReference>
<proteinExistence type="predicted"/>
<evidence type="ECO:0000313" key="5">
    <source>
        <dbReference type="Proteomes" id="UP000023703"/>
    </source>
</evidence>
<dbReference type="Pfam" id="PF11716">
    <property type="entry name" value="MDMPI_N"/>
    <property type="match status" value="1"/>
</dbReference>
<dbReference type="Pfam" id="PF07398">
    <property type="entry name" value="MDMPI_C"/>
    <property type="match status" value="1"/>
</dbReference>
<evidence type="ECO:0000259" key="2">
    <source>
        <dbReference type="Pfam" id="PF07398"/>
    </source>
</evidence>
<dbReference type="Proteomes" id="UP000023703">
    <property type="component" value="Chromosome"/>
</dbReference>
<dbReference type="AlphaFoldDB" id="X5EDF0"/>
<dbReference type="SUPFAM" id="SSF55718">
    <property type="entry name" value="SCP-like"/>
    <property type="match status" value="1"/>
</dbReference>
<organism evidence="4 5">
    <name type="scientific">Corynebacterium glyciniphilum AJ 3170</name>
    <dbReference type="NCBI Taxonomy" id="1404245"/>
    <lineage>
        <taxon>Bacteria</taxon>
        <taxon>Bacillati</taxon>
        <taxon>Actinomycetota</taxon>
        <taxon>Actinomycetes</taxon>
        <taxon>Mycobacteriales</taxon>
        <taxon>Corynebacteriaceae</taxon>
        <taxon>Corynebacterium</taxon>
    </lineage>
</organism>
<dbReference type="STRING" id="1404245.CGLY_11005"/>
<sequence>MTGSFHDLPLEQRRLLANRGTSHYSRHLSLLSPEEYGSASGLEGWDRAHLIAHVAYNAAALCNLMEWAQTGLEHPMYPSSTARDEEIETGATLIPDALRNLHDHTVARLRVAWDETSKDAWEHEVRTAQGRTVPASETLWMRTREVWIHAVDLNAGARFSDIPEVILSTLFEEIPAKWRSTGTGADLVLVNEDDGTQIEVGDAPDSFSTSADQRRVVRGTLAGIVRWAAGRGGVAVTATNGSGESTSVPQPPRWL</sequence>
<dbReference type="InterPro" id="IPR010872">
    <property type="entry name" value="MDMPI_C-term_domain"/>
</dbReference>
<dbReference type="eggNOG" id="ENOG5031RF6">
    <property type="taxonomic scope" value="Bacteria"/>
</dbReference>
<dbReference type="EMBL" id="CP006842">
    <property type="protein sequence ID" value="AHW64646.1"/>
    <property type="molecule type" value="Genomic_DNA"/>
</dbReference>
<protein>
    <submittedName>
        <fullName evidence="4">Putative mycothiol-dependent maleylpyruvate isomerase</fullName>
    </submittedName>
</protein>
<keyword evidence="5" id="KW-1185">Reference proteome</keyword>
<feature type="domain" description="Mycothiol-dependent maleylpyruvate isomerase metal-binding" evidence="3">
    <location>
        <begin position="25"/>
        <end position="153"/>
    </location>
</feature>
<accession>X5EDF0</accession>
<dbReference type="NCBIfam" id="TIGR03083">
    <property type="entry name" value="maleylpyruvate isomerase family mycothiol-dependent enzyme"/>
    <property type="match status" value="1"/>
</dbReference>
<dbReference type="HOGENOM" id="CLU_077935_0_0_11"/>
<name>X5EDF0_9CORY</name>
<dbReference type="InterPro" id="IPR017517">
    <property type="entry name" value="Maleyloyr_isom"/>
</dbReference>
<dbReference type="Gene3D" id="3.30.1050.20">
    <property type="match status" value="1"/>
</dbReference>
<feature type="region of interest" description="Disordered" evidence="1">
    <location>
        <begin position="236"/>
        <end position="255"/>
    </location>
</feature>
<gene>
    <name evidence="4" type="ORF">CGLY_11005</name>
</gene>
<dbReference type="OrthoDB" id="5118203at2"/>
<feature type="domain" description="MDMPI C-terminal" evidence="2">
    <location>
        <begin position="161"/>
        <end position="248"/>
    </location>
</feature>
<dbReference type="GO" id="GO:0046872">
    <property type="term" value="F:metal ion binding"/>
    <property type="evidence" value="ECO:0007669"/>
    <property type="project" value="InterPro"/>
</dbReference>
<dbReference type="KEGG" id="cgy:CGLY_11005"/>
<reference evidence="4 5" key="1">
    <citation type="journal article" date="2015" name="Int. J. Syst. Evol. Microbiol.">
        <title>Revisiting Corynebacterium glyciniphilum (ex Kubota et al., 1972) sp. nov., nom. rev., isolated from putrefied banana.</title>
        <authorList>
            <person name="Al-Dilaimi A."/>
            <person name="Bednarz H."/>
            <person name="Lomker A."/>
            <person name="Niehaus K."/>
            <person name="Kalinowski J."/>
            <person name="Ruckert C."/>
        </authorList>
    </citation>
    <scope>NUCLEOTIDE SEQUENCE [LARGE SCALE GENOMIC DNA]</scope>
    <source>
        <strain evidence="4">AJ 3170</strain>
    </source>
</reference>
<dbReference type="GO" id="GO:0016853">
    <property type="term" value="F:isomerase activity"/>
    <property type="evidence" value="ECO:0007669"/>
    <property type="project" value="UniProtKB-KW"/>
</dbReference>
<evidence type="ECO:0000259" key="3">
    <source>
        <dbReference type="Pfam" id="PF11716"/>
    </source>
</evidence>
<evidence type="ECO:0000256" key="1">
    <source>
        <dbReference type="SAM" id="MobiDB-lite"/>
    </source>
</evidence>
<dbReference type="RefSeq" id="WP_038549417.1">
    <property type="nucleotide sequence ID" value="NZ_CP006842.1"/>
</dbReference>
<dbReference type="InterPro" id="IPR024344">
    <property type="entry name" value="MDMPI_metal-binding"/>
</dbReference>
<dbReference type="Gene3D" id="1.20.120.450">
    <property type="entry name" value="dinb family like domain"/>
    <property type="match status" value="1"/>
</dbReference>
<dbReference type="InterPro" id="IPR036527">
    <property type="entry name" value="SCP2_sterol-bd_dom_sf"/>
</dbReference>
<evidence type="ECO:0000313" key="4">
    <source>
        <dbReference type="EMBL" id="AHW64646.1"/>
    </source>
</evidence>
<dbReference type="SUPFAM" id="SSF109854">
    <property type="entry name" value="DinB/YfiT-like putative metalloenzymes"/>
    <property type="match status" value="1"/>
</dbReference>
<keyword evidence="4" id="KW-0670">Pyruvate</keyword>
<keyword evidence="4" id="KW-0413">Isomerase</keyword>